<dbReference type="InterPro" id="IPR025875">
    <property type="entry name" value="Leu-rich_rpt_4"/>
</dbReference>
<dbReference type="InterPro" id="IPR003591">
    <property type="entry name" value="Leu-rich_rpt_typical-subtyp"/>
</dbReference>
<name>A0A3P6U1L0_LITSI</name>
<feature type="transmembrane region" description="Helical" evidence="3">
    <location>
        <begin position="97"/>
        <end position="119"/>
    </location>
</feature>
<keyword evidence="3" id="KW-1133">Transmembrane helix</keyword>
<evidence type="ECO:0000259" key="4">
    <source>
        <dbReference type="SMART" id="SM00446"/>
    </source>
</evidence>
<dbReference type="OMA" id="EVWASYN"/>
<dbReference type="AlphaFoldDB" id="A0A3P6U1L0"/>
<dbReference type="InterPro" id="IPR003603">
    <property type="entry name" value="U2A'_phosphoprotein32A_C"/>
</dbReference>
<keyword evidence="2" id="KW-0677">Repeat</keyword>
<dbReference type="Proteomes" id="UP000277928">
    <property type="component" value="Unassembled WGS sequence"/>
</dbReference>
<dbReference type="PROSITE" id="PS51450">
    <property type="entry name" value="LRR"/>
    <property type="match status" value="6"/>
</dbReference>
<dbReference type="SMART" id="SM00365">
    <property type="entry name" value="LRR_SD22"/>
    <property type="match status" value="10"/>
</dbReference>
<keyword evidence="3" id="KW-0472">Membrane</keyword>
<dbReference type="Pfam" id="PF12799">
    <property type="entry name" value="LRR_4"/>
    <property type="match status" value="2"/>
</dbReference>
<dbReference type="STRING" id="42156.A0A3P6U1L0"/>
<dbReference type="EMBL" id="UYRX01001441">
    <property type="protein sequence ID" value="VDK89669.1"/>
    <property type="molecule type" value="Genomic_DNA"/>
</dbReference>
<protein>
    <recommendedName>
        <fullName evidence="4">U2A'/phosphoprotein 32 family A C-terminal domain-containing protein</fullName>
    </recommendedName>
</protein>
<evidence type="ECO:0000256" key="3">
    <source>
        <dbReference type="SAM" id="Phobius"/>
    </source>
</evidence>
<feature type="domain" description="U2A'/phosphoprotein 32 family A C-terminal" evidence="4">
    <location>
        <begin position="452"/>
        <end position="470"/>
    </location>
</feature>
<dbReference type="SMART" id="SM00446">
    <property type="entry name" value="LRRcap"/>
    <property type="match status" value="1"/>
</dbReference>
<evidence type="ECO:0000256" key="2">
    <source>
        <dbReference type="ARBA" id="ARBA00022737"/>
    </source>
</evidence>
<keyword evidence="1" id="KW-0433">Leucine-rich repeat</keyword>
<evidence type="ECO:0000313" key="6">
    <source>
        <dbReference type="Proteomes" id="UP000277928"/>
    </source>
</evidence>
<evidence type="ECO:0000313" key="5">
    <source>
        <dbReference type="EMBL" id="VDK89669.1"/>
    </source>
</evidence>
<dbReference type="PANTHER" id="PTHR46652">
    <property type="entry name" value="LEUCINE-RICH REPEAT AND IQ DOMAIN-CONTAINING PROTEIN 1-RELATED"/>
    <property type="match status" value="1"/>
</dbReference>
<dbReference type="OrthoDB" id="7451790at2759"/>
<sequence length="475" mass="54054">FFPVKNKESSKANRKAKSVLSELNTLKDVSHSMPIVDVQHDETKNDKFFASAELHKQPREISKLERKMRNSKRGFWFAVLDRYSRLAFYRKPASGTIATFGFLIVVPLLVYSIGGYPLLHKEQFKGMQKRNVGGDVCAVLTDCGSILWMASGDVNVNCDNELMDDDTDVVQTESGKKLHRNLFDLNDFDVESESIDLTQCRVDAVPEFSRFAHLKEICLRQNLLVSLNDHLAISTLTELDLYDNQIEVISHLDALVNLEVLDLSYNRIRKIEGLSALCNLRRIYLVHNKIEKIDGLESLTKLEVLELGDNRIKKLENIGHLQNLHELYVGKNKIQKFENLESLVKLTVLSAPANRLTELSGISMLTELTELHISDQGIESLADLAHQKKLTIIDAANNKIAKLDGLLDLDQLENIWLNDNELSDWNEVLKLSKLSALRTIYLERNPIYKADHGSYRRKVMLCLPQVTQIDATLCR</sequence>
<dbReference type="SMART" id="SM00369">
    <property type="entry name" value="LRR_TYP"/>
    <property type="match status" value="3"/>
</dbReference>
<proteinExistence type="predicted"/>
<keyword evidence="3" id="KW-0812">Transmembrane</keyword>
<keyword evidence="6" id="KW-1185">Reference proteome</keyword>
<dbReference type="Gene3D" id="3.80.10.10">
    <property type="entry name" value="Ribonuclease Inhibitor"/>
    <property type="match status" value="2"/>
</dbReference>
<dbReference type="SUPFAM" id="SSF52058">
    <property type="entry name" value="L domain-like"/>
    <property type="match status" value="1"/>
</dbReference>
<organism evidence="5 6">
    <name type="scientific">Litomosoides sigmodontis</name>
    <name type="common">Filarial nematode worm</name>
    <dbReference type="NCBI Taxonomy" id="42156"/>
    <lineage>
        <taxon>Eukaryota</taxon>
        <taxon>Metazoa</taxon>
        <taxon>Ecdysozoa</taxon>
        <taxon>Nematoda</taxon>
        <taxon>Chromadorea</taxon>
        <taxon>Rhabditida</taxon>
        <taxon>Spirurina</taxon>
        <taxon>Spiruromorpha</taxon>
        <taxon>Filarioidea</taxon>
        <taxon>Onchocercidae</taxon>
        <taxon>Litomosoides</taxon>
    </lineage>
</organism>
<evidence type="ECO:0000256" key="1">
    <source>
        <dbReference type="ARBA" id="ARBA00022614"/>
    </source>
</evidence>
<gene>
    <name evidence="5" type="ORF">NLS_LOCUS9225</name>
</gene>
<dbReference type="PANTHER" id="PTHR46652:SF3">
    <property type="entry name" value="LEUCINE-RICH REPEAT-CONTAINING PROTEIN 9"/>
    <property type="match status" value="1"/>
</dbReference>
<dbReference type="InterPro" id="IPR050836">
    <property type="entry name" value="SDS22/Internalin_LRR"/>
</dbReference>
<dbReference type="InterPro" id="IPR032675">
    <property type="entry name" value="LRR_dom_sf"/>
</dbReference>
<dbReference type="InterPro" id="IPR001611">
    <property type="entry name" value="Leu-rich_rpt"/>
</dbReference>
<accession>A0A3P6U1L0</accession>
<feature type="non-terminal residue" evidence="5">
    <location>
        <position position="1"/>
    </location>
</feature>
<reference evidence="5 6" key="1">
    <citation type="submission" date="2018-08" db="EMBL/GenBank/DDBJ databases">
        <authorList>
            <person name="Laetsch R D."/>
            <person name="Stevens L."/>
            <person name="Kumar S."/>
            <person name="Blaxter L. M."/>
        </authorList>
    </citation>
    <scope>NUCLEOTIDE SEQUENCE [LARGE SCALE GENOMIC DNA]</scope>
</reference>